<keyword evidence="1" id="KW-1133">Transmembrane helix</keyword>
<feature type="transmembrane region" description="Helical" evidence="1">
    <location>
        <begin position="120"/>
        <end position="144"/>
    </location>
</feature>
<reference evidence="2" key="1">
    <citation type="submission" date="2020-12" db="EMBL/GenBank/DDBJ databases">
        <title>Burkholderia cepacia complex in Mexico.</title>
        <authorList>
            <person name="Estrada P."/>
        </authorList>
    </citation>
    <scope>NUCLEOTIDE SEQUENCE</scope>
    <source>
        <strain evidence="2">871</strain>
    </source>
</reference>
<feature type="transmembrane region" description="Helical" evidence="1">
    <location>
        <begin position="45"/>
        <end position="72"/>
    </location>
</feature>
<accession>A0A8I1AS88</accession>
<dbReference type="Proteomes" id="UP000645612">
    <property type="component" value="Unassembled WGS sequence"/>
</dbReference>
<proteinExistence type="predicted"/>
<evidence type="ECO:0000313" key="2">
    <source>
        <dbReference type="EMBL" id="MBH9696111.1"/>
    </source>
</evidence>
<gene>
    <name evidence="2" type="ORF">JAO13_06605</name>
</gene>
<dbReference type="RefSeq" id="WP_182594320.1">
    <property type="nucleotide sequence ID" value="NZ_JAEDXF010000004.1"/>
</dbReference>
<name>A0A8I1AS88_BURCE</name>
<dbReference type="AlphaFoldDB" id="A0A8I1AS88"/>
<organism evidence="2 3">
    <name type="scientific">Burkholderia cepacia</name>
    <name type="common">Pseudomonas cepacia</name>
    <dbReference type="NCBI Taxonomy" id="292"/>
    <lineage>
        <taxon>Bacteria</taxon>
        <taxon>Pseudomonadati</taxon>
        <taxon>Pseudomonadota</taxon>
        <taxon>Betaproteobacteria</taxon>
        <taxon>Burkholderiales</taxon>
        <taxon>Burkholderiaceae</taxon>
        <taxon>Burkholderia</taxon>
        <taxon>Burkholderia cepacia complex</taxon>
    </lineage>
</organism>
<comment type="caution">
    <text evidence="2">The sequence shown here is derived from an EMBL/GenBank/DDBJ whole genome shotgun (WGS) entry which is preliminary data.</text>
</comment>
<keyword evidence="1" id="KW-0812">Transmembrane</keyword>
<keyword evidence="1" id="KW-0472">Membrane</keyword>
<evidence type="ECO:0000313" key="3">
    <source>
        <dbReference type="Proteomes" id="UP000645612"/>
    </source>
</evidence>
<protein>
    <submittedName>
        <fullName evidence="2">Uncharacterized protein</fullName>
    </submittedName>
</protein>
<feature type="transmembrane region" description="Helical" evidence="1">
    <location>
        <begin position="84"/>
        <end position="100"/>
    </location>
</feature>
<dbReference type="EMBL" id="JAEDXG010000004">
    <property type="protein sequence ID" value="MBH9696111.1"/>
    <property type="molecule type" value="Genomic_DNA"/>
</dbReference>
<evidence type="ECO:0000256" key="1">
    <source>
        <dbReference type="SAM" id="Phobius"/>
    </source>
</evidence>
<sequence>MNWHMHKDSWSFILKRYLPRLLLLSLAWEILQLPLYTLASEPRAAWVAYAIAHCTVGDAMIGTAALVGALTICQANEPARWPRAKIVVWMVLLTVSYTILSERYNVAHGSWAYSSWMPIIPLIGVGLSPLLQWLLIPIAAWRWAQDKKDPCS</sequence>
<feature type="transmembrane region" description="Helical" evidence="1">
    <location>
        <begin position="21"/>
        <end position="39"/>
    </location>
</feature>